<keyword evidence="4" id="KW-0132">Cell division</keyword>
<dbReference type="KEGG" id="mis:MICPUN_63590"/>
<feature type="compositionally biased region" description="Gly residues" evidence="11">
    <location>
        <begin position="184"/>
        <end position="202"/>
    </location>
</feature>
<feature type="compositionally biased region" description="Low complexity" evidence="11">
    <location>
        <begin position="172"/>
        <end position="183"/>
    </location>
</feature>
<gene>
    <name evidence="13" type="ORF">MICPUN_63590</name>
</gene>
<dbReference type="InterPro" id="IPR004910">
    <property type="entry name" value="Yippee/Mis18/Cereblon"/>
</dbReference>
<feature type="region of interest" description="Disordered" evidence="11">
    <location>
        <begin position="165"/>
        <end position="257"/>
    </location>
</feature>
<feature type="compositionally biased region" description="Gly residues" evidence="11">
    <location>
        <begin position="209"/>
        <end position="235"/>
    </location>
</feature>
<dbReference type="GO" id="GO:0007059">
    <property type="term" value="P:chromosome segregation"/>
    <property type="evidence" value="ECO:0007669"/>
    <property type="project" value="TreeGrafter"/>
</dbReference>
<keyword evidence="3" id="KW-0158">Chromosome</keyword>
<dbReference type="GO" id="GO:0051301">
    <property type="term" value="P:cell division"/>
    <property type="evidence" value="ECO:0007669"/>
    <property type="project" value="UniProtKB-KW"/>
</dbReference>
<dbReference type="STRING" id="296587.C1EGC3"/>
<dbReference type="GeneID" id="8248669"/>
<keyword evidence="9" id="KW-0131">Cell cycle</keyword>
<reference evidence="13 14" key="1">
    <citation type="journal article" date="2009" name="Science">
        <title>Green evolution and dynamic adaptations revealed by genomes of the marine picoeukaryotes Micromonas.</title>
        <authorList>
            <person name="Worden A.Z."/>
            <person name="Lee J.H."/>
            <person name="Mock T."/>
            <person name="Rouze P."/>
            <person name="Simmons M.P."/>
            <person name="Aerts A.L."/>
            <person name="Allen A.E."/>
            <person name="Cuvelier M.L."/>
            <person name="Derelle E."/>
            <person name="Everett M.V."/>
            <person name="Foulon E."/>
            <person name="Grimwood J."/>
            <person name="Gundlach H."/>
            <person name="Henrissat B."/>
            <person name="Napoli C."/>
            <person name="McDonald S.M."/>
            <person name="Parker M.S."/>
            <person name="Rombauts S."/>
            <person name="Salamov A."/>
            <person name="Von Dassow P."/>
            <person name="Badger J.H."/>
            <person name="Coutinho P.M."/>
            <person name="Demir E."/>
            <person name="Dubchak I."/>
            <person name="Gentemann C."/>
            <person name="Eikrem W."/>
            <person name="Gready J.E."/>
            <person name="John U."/>
            <person name="Lanier W."/>
            <person name="Lindquist E.A."/>
            <person name="Lucas S."/>
            <person name="Mayer K.F."/>
            <person name="Moreau H."/>
            <person name="Not F."/>
            <person name="Otillar R."/>
            <person name="Panaud O."/>
            <person name="Pangilinan J."/>
            <person name="Paulsen I."/>
            <person name="Piegu B."/>
            <person name="Poliakov A."/>
            <person name="Robbens S."/>
            <person name="Schmutz J."/>
            <person name="Toulza E."/>
            <person name="Wyss T."/>
            <person name="Zelensky A."/>
            <person name="Zhou K."/>
            <person name="Armbrust E.V."/>
            <person name="Bhattacharya D."/>
            <person name="Goodenough U.W."/>
            <person name="Van de Peer Y."/>
            <person name="Grigoriev I.V."/>
        </authorList>
    </citation>
    <scope>NUCLEOTIDE SEQUENCE [LARGE SCALE GENOMIC DNA]</scope>
    <source>
        <strain evidence="14">RCC299 / NOUM17</strain>
    </source>
</reference>
<evidence type="ECO:0000313" key="14">
    <source>
        <dbReference type="Proteomes" id="UP000002009"/>
    </source>
</evidence>
<dbReference type="Pfam" id="PF03226">
    <property type="entry name" value="Yippee-Mis18"/>
    <property type="match status" value="1"/>
</dbReference>
<dbReference type="PROSITE" id="PS51793">
    <property type="entry name" value="MIS18"/>
    <property type="match status" value="1"/>
</dbReference>
<dbReference type="AlphaFoldDB" id="C1EGC3"/>
<feature type="domain" description="Mis18" evidence="12">
    <location>
        <begin position="5"/>
        <end position="101"/>
    </location>
</feature>
<keyword evidence="10" id="KW-0137">Centromere</keyword>
<evidence type="ECO:0000256" key="5">
    <source>
        <dbReference type="ARBA" id="ARBA00022723"/>
    </source>
</evidence>
<dbReference type="GO" id="GO:0000785">
    <property type="term" value="C:chromatin"/>
    <property type="evidence" value="ECO:0007669"/>
    <property type="project" value="TreeGrafter"/>
</dbReference>
<evidence type="ECO:0000256" key="3">
    <source>
        <dbReference type="ARBA" id="ARBA00022454"/>
    </source>
</evidence>
<evidence type="ECO:0000256" key="10">
    <source>
        <dbReference type="ARBA" id="ARBA00023328"/>
    </source>
</evidence>
<keyword evidence="5" id="KW-0479">Metal-binding</keyword>
<evidence type="ECO:0000256" key="2">
    <source>
        <dbReference type="ARBA" id="ARBA00004584"/>
    </source>
</evidence>
<organism evidence="13 14">
    <name type="scientific">Micromonas commoda (strain RCC299 / NOUM17 / CCMP2709)</name>
    <name type="common">Picoplanktonic green alga</name>
    <dbReference type="NCBI Taxonomy" id="296587"/>
    <lineage>
        <taxon>Eukaryota</taxon>
        <taxon>Viridiplantae</taxon>
        <taxon>Chlorophyta</taxon>
        <taxon>Mamiellophyceae</taxon>
        <taxon>Mamiellales</taxon>
        <taxon>Mamiellaceae</taxon>
        <taxon>Micromonas</taxon>
    </lineage>
</organism>
<dbReference type="InterPro" id="IPR034752">
    <property type="entry name" value="Mis18"/>
</dbReference>
<name>C1EGC3_MICCC</name>
<accession>C1EGC3</accession>
<dbReference type="GO" id="GO:0005634">
    <property type="term" value="C:nucleus"/>
    <property type="evidence" value="ECO:0007669"/>
    <property type="project" value="UniProtKB-SubCell"/>
</dbReference>
<dbReference type="GO" id="GO:0034080">
    <property type="term" value="P:CENP-A containing chromatin assembly"/>
    <property type="evidence" value="ECO:0007669"/>
    <property type="project" value="TreeGrafter"/>
</dbReference>
<evidence type="ECO:0000313" key="13">
    <source>
        <dbReference type="EMBL" id="ACO66752.1"/>
    </source>
</evidence>
<dbReference type="Proteomes" id="UP000002009">
    <property type="component" value="Chromosome 13"/>
</dbReference>
<dbReference type="GO" id="GO:0046872">
    <property type="term" value="F:metal ion binding"/>
    <property type="evidence" value="ECO:0007669"/>
    <property type="project" value="UniProtKB-KW"/>
</dbReference>
<dbReference type="OrthoDB" id="74210at2759"/>
<sequence length="257" mass="26319">MAANSIIVQCLKCNKVLSDSTALVLSDKERKILGVKGASSIQVHEEAVSDPSDGGDSEYNIITCVQCSAEVGKVYVRTSQETAKLQDLISLSTDAVCSYQLGRHEMRVQGTGDLNPLSEERVTRLEEQMVKVENVLVLFNERWHAMESALRQLQQRVDVVSTPSQRHGMAWGMGPTGASPSGASPGGGGGGSVGRGPGGGVGMPMLPGEAGGRGGGGSPYGADVGGGGGGGGGFRSAGSGAAAAMYGSPHFRGQRAQ</sequence>
<keyword evidence="7" id="KW-0862">Zinc</keyword>
<keyword evidence="6" id="KW-0498">Mitosis</keyword>
<evidence type="ECO:0000256" key="9">
    <source>
        <dbReference type="ARBA" id="ARBA00023306"/>
    </source>
</evidence>
<dbReference type="RefSeq" id="XP_002505494.1">
    <property type="nucleotide sequence ID" value="XM_002505448.1"/>
</dbReference>
<dbReference type="InParanoid" id="C1EGC3"/>
<dbReference type="PANTHER" id="PTHR16431">
    <property type="entry name" value="NEUROGENIC PROTEIN MASTERMIND"/>
    <property type="match status" value="1"/>
</dbReference>
<protein>
    <recommendedName>
        <fullName evidence="12">Mis18 domain-containing protein</fullName>
    </recommendedName>
</protein>
<comment type="subcellular location">
    <subcellularLocation>
        <location evidence="2">Chromosome</location>
        <location evidence="2">Centromere</location>
    </subcellularLocation>
    <subcellularLocation>
        <location evidence="1">Nucleus</location>
    </subcellularLocation>
</comment>
<feature type="compositionally biased region" description="Low complexity" evidence="11">
    <location>
        <begin position="236"/>
        <end position="248"/>
    </location>
</feature>
<evidence type="ECO:0000256" key="8">
    <source>
        <dbReference type="ARBA" id="ARBA00023242"/>
    </source>
</evidence>
<evidence type="ECO:0000256" key="7">
    <source>
        <dbReference type="ARBA" id="ARBA00022833"/>
    </source>
</evidence>
<dbReference type="PANTHER" id="PTHR16431:SF1">
    <property type="entry name" value="NEUROGENIC PROTEIN MASTERMIND"/>
    <property type="match status" value="1"/>
</dbReference>
<evidence type="ECO:0000256" key="6">
    <source>
        <dbReference type="ARBA" id="ARBA00022776"/>
    </source>
</evidence>
<evidence type="ECO:0000259" key="12">
    <source>
        <dbReference type="PROSITE" id="PS51793"/>
    </source>
</evidence>
<evidence type="ECO:0000256" key="11">
    <source>
        <dbReference type="SAM" id="MobiDB-lite"/>
    </source>
</evidence>
<evidence type="ECO:0000256" key="1">
    <source>
        <dbReference type="ARBA" id="ARBA00004123"/>
    </source>
</evidence>
<proteinExistence type="predicted"/>
<dbReference type="EMBL" id="CP001331">
    <property type="protein sequence ID" value="ACO66752.1"/>
    <property type="molecule type" value="Genomic_DNA"/>
</dbReference>
<dbReference type="GO" id="GO:0000775">
    <property type="term" value="C:chromosome, centromeric region"/>
    <property type="evidence" value="ECO:0007669"/>
    <property type="project" value="UniProtKB-SubCell"/>
</dbReference>
<keyword evidence="14" id="KW-1185">Reference proteome</keyword>
<keyword evidence="8" id="KW-0539">Nucleus</keyword>
<evidence type="ECO:0000256" key="4">
    <source>
        <dbReference type="ARBA" id="ARBA00022618"/>
    </source>
</evidence>